<dbReference type="RefSeq" id="WP_344060496.1">
    <property type="nucleotide sequence ID" value="NZ_BAAAPN010000002.1"/>
</dbReference>
<gene>
    <name evidence="6" type="primary">vapC</name>
    <name evidence="8" type="ORF">GCM10009810_00810</name>
</gene>
<keyword evidence="4 6" id="KW-0378">Hydrolase</keyword>
<dbReference type="NCBIfam" id="TIGR00028">
    <property type="entry name" value="Mtu_PIN_fam"/>
    <property type="match status" value="1"/>
</dbReference>
<comment type="function">
    <text evidence="6">Toxic component of a toxin-antitoxin (TA) system. An RNase.</text>
</comment>
<sequence>MLLADVNVFIYAHRPESTHHQHYRDWLTRRLSGLEPFGVSELVLSSFLRIVTNHRVYREPTPPGQALEFCRVVREAPSAVIVRPGPRHWELFAGYVGELGLRSNDIPDAYLAALAMDAGATWITTDRGFARFPGLRWATPLG</sequence>
<dbReference type="InterPro" id="IPR029060">
    <property type="entry name" value="PIN-like_dom_sf"/>
</dbReference>
<reference evidence="8 9" key="1">
    <citation type="journal article" date="2019" name="Int. J. Syst. Evol. Microbiol.">
        <title>The Global Catalogue of Microorganisms (GCM) 10K type strain sequencing project: providing services to taxonomists for standard genome sequencing and annotation.</title>
        <authorList>
            <consortium name="The Broad Institute Genomics Platform"/>
            <consortium name="The Broad Institute Genome Sequencing Center for Infectious Disease"/>
            <person name="Wu L."/>
            <person name="Ma J."/>
        </authorList>
    </citation>
    <scope>NUCLEOTIDE SEQUENCE [LARGE SCALE GENOMIC DNA]</scope>
    <source>
        <strain evidence="8 9">JCM 15591</strain>
    </source>
</reference>
<evidence type="ECO:0000259" key="7">
    <source>
        <dbReference type="Pfam" id="PF01850"/>
    </source>
</evidence>
<evidence type="ECO:0000256" key="4">
    <source>
        <dbReference type="ARBA" id="ARBA00022801"/>
    </source>
</evidence>
<evidence type="ECO:0000313" key="9">
    <source>
        <dbReference type="Proteomes" id="UP001501475"/>
    </source>
</evidence>
<comment type="caution">
    <text evidence="8">The sequence shown here is derived from an EMBL/GenBank/DDBJ whole genome shotgun (WGS) entry which is preliminary data.</text>
</comment>
<evidence type="ECO:0000256" key="6">
    <source>
        <dbReference type="HAMAP-Rule" id="MF_00265"/>
    </source>
</evidence>
<evidence type="ECO:0000256" key="2">
    <source>
        <dbReference type="ARBA" id="ARBA00022722"/>
    </source>
</evidence>
<dbReference type="EC" id="3.1.-.-" evidence="6"/>
<evidence type="ECO:0000313" key="8">
    <source>
        <dbReference type="EMBL" id="GAA1743937.1"/>
    </source>
</evidence>
<dbReference type="Proteomes" id="UP001501475">
    <property type="component" value="Unassembled WGS sequence"/>
</dbReference>
<dbReference type="SUPFAM" id="SSF88723">
    <property type="entry name" value="PIN domain-like"/>
    <property type="match status" value="1"/>
</dbReference>
<protein>
    <recommendedName>
        <fullName evidence="6">Ribonuclease VapC</fullName>
        <shortName evidence="6">RNase VapC</shortName>
        <ecNumber evidence="6">3.1.-.-</ecNumber>
    </recommendedName>
    <alternativeName>
        <fullName evidence="6">Toxin VapC</fullName>
    </alternativeName>
</protein>
<dbReference type="InterPro" id="IPR006226">
    <property type="entry name" value="Mtu_PIN"/>
</dbReference>
<dbReference type="InterPro" id="IPR022907">
    <property type="entry name" value="VapC_family"/>
</dbReference>
<keyword evidence="9" id="KW-1185">Reference proteome</keyword>
<feature type="binding site" evidence="6">
    <location>
        <position position="108"/>
    </location>
    <ligand>
        <name>Mg(2+)</name>
        <dbReference type="ChEBI" id="CHEBI:18420"/>
    </ligand>
</feature>
<evidence type="ECO:0000256" key="3">
    <source>
        <dbReference type="ARBA" id="ARBA00022723"/>
    </source>
</evidence>
<dbReference type="InterPro" id="IPR002716">
    <property type="entry name" value="PIN_dom"/>
</dbReference>
<organism evidence="8 9">
    <name type="scientific">Nostocoides vanveenii</name>
    <dbReference type="NCBI Taxonomy" id="330835"/>
    <lineage>
        <taxon>Bacteria</taxon>
        <taxon>Bacillati</taxon>
        <taxon>Actinomycetota</taxon>
        <taxon>Actinomycetes</taxon>
        <taxon>Micrococcales</taxon>
        <taxon>Intrasporangiaceae</taxon>
        <taxon>Nostocoides</taxon>
    </lineage>
</organism>
<dbReference type="HAMAP" id="MF_00265">
    <property type="entry name" value="VapC_Nob1"/>
    <property type="match status" value="1"/>
</dbReference>
<keyword evidence="1 6" id="KW-1277">Toxin-antitoxin system</keyword>
<feature type="domain" description="PIN" evidence="7">
    <location>
        <begin position="4"/>
        <end position="133"/>
    </location>
</feature>
<comment type="similarity">
    <text evidence="6">Belongs to the PINc/VapC protein family.</text>
</comment>
<dbReference type="Gene3D" id="3.40.50.1010">
    <property type="entry name" value="5'-nuclease"/>
    <property type="match status" value="1"/>
</dbReference>
<dbReference type="Pfam" id="PF01850">
    <property type="entry name" value="PIN"/>
    <property type="match status" value="1"/>
</dbReference>
<keyword evidence="2 6" id="KW-0540">Nuclease</keyword>
<dbReference type="EMBL" id="BAAAPN010000002">
    <property type="protein sequence ID" value="GAA1743937.1"/>
    <property type="molecule type" value="Genomic_DNA"/>
</dbReference>
<proteinExistence type="inferred from homology"/>
<keyword evidence="3 6" id="KW-0479">Metal-binding</keyword>
<dbReference type="CDD" id="cd18678">
    <property type="entry name" value="PIN_MtVapC25_VapC33-like"/>
    <property type="match status" value="1"/>
</dbReference>
<accession>A0ABN2JYM5</accession>
<comment type="cofactor">
    <cofactor evidence="6">
        <name>Mg(2+)</name>
        <dbReference type="ChEBI" id="CHEBI:18420"/>
    </cofactor>
</comment>
<feature type="binding site" evidence="6">
    <location>
        <position position="5"/>
    </location>
    <ligand>
        <name>Mg(2+)</name>
        <dbReference type="ChEBI" id="CHEBI:18420"/>
    </ligand>
</feature>
<evidence type="ECO:0000256" key="5">
    <source>
        <dbReference type="ARBA" id="ARBA00022842"/>
    </source>
</evidence>
<keyword evidence="5 6" id="KW-0460">Magnesium</keyword>
<name>A0ABN2JYM5_9MICO</name>
<evidence type="ECO:0000256" key="1">
    <source>
        <dbReference type="ARBA" id="ARBA00022649"/>
    </source>
</evidence>
<keyword evidence="6" id="KW-0800">Toxin</keyword>